<gene>
    <name evidence="3" type="ORF">MERR_LOCUS2818</name>
</gene>
<protein>
    <submittedName>
        <fullName evidence="3">Uncharacterized protein</fullName>
    </submittedName>
</protein>
<dbReference type="InterPro" id="IPR006566">
    <property type="entry name" value="FBD"/>
</dbReference>
<dbReference type="AlphaFoldDB" id="A0A6D2HI73"/>
<evidence type="ECO:0000259" key="1">
    <source>
        <dbReference type="Pfam" id="PF00646"/>
    </source>
</evidence>
<dbReference type="Pfam" id="PF08387">
    <property type="entry name" value="FBD"/>
    <property type="match status" value="1"/>
</dbReference>
<evidence type="ECO:0000259" key="2">
    <source>
        <dbReference type="Pfam" id="PF08387"/>
    </source>
</evidence>
<dbReference type="SUPFAM" id="SSF81383">
    <property type="entry name" value="F-box domain"/>
    <property type="match status" value="1"/>
</dbReference>
<keyword evidence="4" id="KW-1185">Reference proteome</keyword>
<feature type="domain" description="F-box" evidence="1">
    <location>
        <begin position="5"/>
        <end position="42"/>
    </location>
</feature>
<name>A0A6D2HI73_9BRAS</name>
<dbReference type="InterPro" id="IPR001810">
    <property type="entry name" value="F-box_dom"/>
</dbReference>
<dbReference type="PANTHER" id="PTHR31900:SF28">
    <property type="entry name" value="FBD DOMAIN-CONTAINING PROTEIN"/>
    <property type="match status" value="1"/>
</dbReference>
<dbReference type="SUPFAM" id="SSF52047">
    <property type="entry name" value="RNI-like"/>
    <property type="match status" value="1"/>
</dbReference>
<feature type="domain" description="FBD" evidence="2">
    <location>
        <begin position="296"/>
        <end position="339"/>
    </location>
</feature>
<proteinExistence type="predicted"/>
<dbReference type="EMBL" id="CACVBM020000188">
    <property type="protein sequence ID" value="CAA7015583.1"/>
    <property type="molecule type" value="Genomic_DNA"/>
</dbReference>
<accession>A0A6D2HI73</accession>
<comment type="caution">
    <text evidence="3">The sequence shown here is derived from an EMBL/GenBank/DDBJ whole genome shotgun (WGS) entry which is preliminary data.</text>
</comment>
<dbReference type="Proteomes" id="UP000467841">
    <property type="component" value="Unassembled WGS sequence"/>
</dbReference>
<organism evidence="3 4">
    <name type="scientific">Microthlaspi erraticum</name>
    <dbReference type="NCBI Taxonomy" id="1685480"/>
    <lineage>
        <taxon>Eukaryota</taxon>
        <taxon>Viridiplantae</taxon>
        <taxon>Streptophyta</taxon>
        <taxon>Embryophyta</taxon>
        <taxon>Tracheophyta</taxon>
        <taxon>Spermatophyta</taxon>
        <taxon>Magnoliopsida</taxon>
        <taxon>eudicotyledons</taxon>
        <taxon>Gunneridae</taxon>
        <taxon>Pentapetalae</taxon>
        <taxon>rosids</taxon>
        <taxon>malvids</taxon>
        <taxon>Brassicales</taxon>
        <taxon>Brassicaceae</taxon>
        <taxon>Coluteocarpeae</taxon>
        <taxon>Microthlaspi</taxon>
    </lineage>
</organism>
<reference evidence="3" key="1">
    <citation type="submission" date="2020-01" db="EMBL/GenBank/DDBJ databases">
        <authorList>
            <person name="Mishra B."/>
        </authorList>
    </citation>
    <scope>NUCLEOTIDE SEQUENCE [LARGE SCALE GENOMIC DNA]</scope>
</reference>
<dbReference type="InterPro" id="IPR036047">
    <property type="entry name" value="F-box-like_dom_sf"/>
</dbReference>
<dbReference type="Pfam" id="PF00646">
    <property type="entry name" value="F-box"/>
    <property type="match status" value="1"/>
</dbReference>
<evidence type="ECO:0000313" key="3">
    <source>
        <dbReference type="EMBL" id="CAA7015583.1"/>
    </source>
</evidence>
<dbReference type="OrthoDB" id="1112304at2759"/>
<sequence>MDRINGLCDELLIKILSFAPTKVAISASILSKRWEFLWMWVPELEYDYYSDITTVANRGSESSRLRYRDFIKKYLPLHRAPVIESLRLRFCIGLVQPEDIELWVGIALLKVTYLNEDSLGLLPSFFPVLEDLVIERHGHDNVKAVVVTVPSLQRLSLWIDGRCSSDGFVIDTPALNYFKVEDHRGLSYLIKHMPKLEEAFIAVGRGLDEFLELITPVKRLSLQVFLNNEDESEYSDGIVFHQLEHLKLTICEDYWSKLLVRLLSDSPKLRVLNLDVHVNASDFDNYERTNWSNELSFTPECLLKSLETFEFEGYEGRPEERDFLSLLFLKARRLKSTSIFRSSSESESE</sequence>
<dbReference type="PANTHER" id="PTHR31900">
    <property type="entry name" value="F-BOX/RNI SUPERFAMILY PROTEIN-RELATED"/>
    <property type="match status" value="1"/>
</dbReference>
<evidence type="ECO:0000313" key="4">
    <source>
        <dbReference type="Proteomes" id="UP000467841"/>
    </source>
</evidence>
<dbReference type="InterPro" id="IPR050232">
    <property type="entry name" value="FBL13/AtMIF1-like"/>
</dbReference>